<evidence type="ECO:0000256" key="2">
    <source>
        <dbReference type="ARBA" id="ARBA00022448"/>
    </source>
</evidence>
<reference evidence="9 10" key="1">
    <citation type="submission" date="2020-07" db="EMBL/GenBank/DDBJ databases">
        <title>Genomic Encyclopedia of Type Strains, Phase III (KMG-III): the genomes of soil and plant-associated and newly described type strains.</title>
        <authorList>
            <person name="Whitman W."/>
        </authorList>
    </citation>
    <scope>NUCLEOTIDE SEQUENCE [LARGE SCALE GENOMIC DNA]</scope>
    <source>
        <strain evidence="9 10">CECT 8576</strain>
    </source>
</reference>
<evidence type="ECO:0000256" key="7">
    <source>
        <dbReference type="SAM" id="Phobius"/>
    </source>
</evidence>
<dbReference type="AlphaFoldDB" id="A0A852ZAE2"/>
<keyword evidence="6 7" id="KW-0472">Membrane</keyword>
<evidence type="ECO:0000259" key="8">
    <source>
        <dbReference type="PROSITE" id="PS50928"/>
    </source>
</evidence>
<feature type="transmembrane region" description="Helical" evidence="7">
    <location>
        <begin position="131"/>
        <end position="150"/>
    </location>
</feature>
<evidence type="ECO:0000313" key="10">
    <source>
        <dbReference type="Proteomes" id="UP000548304"/>
    </source>
</evidence>
<feature type="transmembrane region" description="Helical" evidence="7">
    <location>
        <begin position="103"/>
        <end position="125"/>
    </location>
</feature>
<feature type="transmembrane region" description="Helical" evidence="7">
    <location>
        <begin position="199"/>
        <end position="217"/>
    </location>
</feature>
<organism evidence="9 10">
    <name type="scientific">Actinopolyspora biskrensis</name>
    <dbReference type="NCBI Taxonomy" id="1470178"/>
    <lineage>
        <taxon>Bacteria</taxon>
        <taxon>Bacillati</taxon>
        <taxon>Actinomycetota</taxon>
        <taxon>Actinomycetes</taxon>
        <taxon>Actinopolysporales</taxon>
        <taxon>Actinopolysporaceae</taxon>
        <taxon>Actinopolyspora</taxon>
    </lineage>
</organism>
<dbReference type="PANTHER" id="PTHR43386:SF25">
    <property type="entry name" value="PEPTIDE ABC TRANSPORTER PERMEASE PROTEIN"/>
    <property type="match status" value="1"/>
</dbReference>
<comment type="subcellular location">
    <subcellularLocation>
        <location evidence="1">Cell membrane</location>
        <topology evidence="1">Multi-pass membrane protein</topology>
    </subcellularLocation>
</comment>
<evidence type="ECO:0000256" key="3">
    <source>
        <dbReference type="ARBA" id="ARBA00022475"/>
    </source>
</evidence>
<evidence type="ECO:0000256" key="1">
    <source>
        <dbReference type="ARBA" id="ARBA00004651"/>
    </source>
</evidence>
<comment type="caution">
    <text evidence="9">The sequence shown here is derived from an EMBL/GenBank/DDBJ whole genome shotgun (WGS) entry which is preliminary data.</text>
</comment>
<evidence type="ECO:0000313" key="9">
    <source>
        <dbReference type="EMBL" id="NYH79537.1"/>
    </source>
</evidence>
<feature type="domain" description="ABC transmembrane type-1" evidence="8">
    <location>
        <begin position="68"/>
        <end position="257"/>
    </location>
</feature>
<gene>
    <name evidence="9" type="ORF">FHR84_002875</name>
</gene>
<evidence type="ECO:0000256" key="6">
    <source>
        <dbReference type="ARBA" id="ARBA00023136"/>
    </source>
</evidence>
<name>A0A852ZAE2_9ACTN</name>
<dbReference type="InterPro" id="IPR035906">
    <property type="entry name" value="MetI-like_sf"/>
</dbReference>
<dbReference type="EMBL" id="JACBYW010000005">
    <property type="protein sequence ID" value="NYH79537.1"/>
    <property type="molecule type" value="Genomic_DNA"/>
</dbReference>
<evidence type="ECO:0000256" key="5">
    <source>
        <dbReference type="ARBA" id="ARBA00022989"/>
    </source>
</evidence>
<dbReference type="Proteomes" id="UP000548304">
    <property type="component" value="Unassembled WGS sequence"/>
</dbReference>
<dbReference type="GO" id="GO:0005886">
    <property type="term" value="C:plasma membrane"/>
    <property type="evidence" value="ECO:0007669"/>
    <property type="project" value="UniProtKB-SubCell"/>
</dbReference>
<accession>A0A852ZAE2</accession>
<feature type="transmembrane region" description="Helical" evidence="7">
    <location>
        <begin position="61"/>
        <end position="91"/>
    </location>
</feature>
<dbReference type="PROSITE" id="PS50928">
    <property type="entry name" value="ABC_TM1"/>
    <property type="match status" value="1"/>
</dbReference>
<proteinExistence type="predicted"/>
<dbReference type="SUPFAM" id="SSF161098">
    <property type="entry name" value="MetI-like"/>
    <property type="match status" value="1"/>
</dbReference>
<dbReference type="InterPro" id="IPR000515">
    <property type="entry name" value="MetI-like"/>
</dbReference>
<feature type="transmembrane region" description="Helical" evidence="7">
    <location>
        <begin position="237"/>
        <end position="257"/>
    </location>
</feature>
<keyword evidence="2" id="KW-0813">Transport</keyword>
<keyword evidence="10" id="KW-1185">Reference proteome</keyword>
<dbReference type="InterPro" id="IPR050366">
    <property type="entry name" value="BP-dependent_transpt_permease"/>
</dbReference>
<dbReference type="PANTHER" id="PTHR43386">
    <property type="entry name" value="OLIGOPEPTIDE TRANSPORT SYSTEM PERMEASE PROTEIN APPC"/>
    <property type="match status" value="1"/>
</dbReference>
<dbReference type="RefSeq" id="WP_218862891.1">
    <property type="nucleotide sequence ID" value="NZ_JACBYW010000005.1"/>
</dbReference>
<keyword evidence="5 7" id="KW-1133">Transmembrane helix</keyword>
<protein>
    <submittedName>
        <fullName evidence="9">Peptide/nickel transport system permease protein</fullName>
    </submittedName>
</protein>
<dbReference type="GO" id="GO:0055085">
    <property type="term" value="P:transmembrane transport"/>
    <property type="evidence" value="ECO:0007669"/>
    <property type="project" value="InterPro"/>
</dbReference>
<keyword evidence="3" id="KW-1003">Cell membrane</keyword>
<sequence>MKRSATGGPIAAAGWVLLGVPLLTALIGPLLAGPASSDAGALHSPGADHPLGTDELGRDVLTLALGGGTSIVTMTGAALLLSYLIGVPLALLTVGGRQWASRLLLRLLDSLLALPGLLVLLVLAATGRRGTGTLVIAIAVLQLPAVVRIAQGAALAPGCGTALEAMTMQGESRPRARFIYIGRSILGPVAVDAGTRLNLVLYLMASANFLGLGLSSTATDWAVLVELNRDALFVQPWAVLAPAMLLVSLCAGVNLVVDGALSRRRTVRT</sequence>
<evidence type="ECO:0000256" key="4">
    <source>
        <dbReference type="ARBA" id="ARBA00022692"/>
    </source>
</evidence>
<keyword evidence="4 7" id="KW-0812">Transmembrane</keyword>